<name>A0AAD1XIJ3_EUPCR</name>
<accession>A0AAD1XIJ3</accession>
<dbReference type="InterPro" id="IPR026319">
    <property type="entry name" value="ZC2HC1A/B-like"/>
</dbReference>
<keyword evidence="9" id="KW-1185">Reference proteome</keyword>
<feature type="compositionally biased region" description="Polar residues" evidence="6">
    <location>
        <begin position="120"/>
        <end position="135"/>
    </location>
</feature>
<dbReference type="Gene3D" id="3.30.160.60">
    <property type="entry name" value="Classic Zinc Finger"/>
    <property type="match status" value="1"/>
</dbReference>
<evidence type="ECO:0000313" key="8">
    <source>
        <dbReference type="EMBL" id="CAI2373377.1"/>
    </source>
</evidence>
<feature type="compositionally biased region" description="Basic and acidic residues" evidence="6">
    <location>
        <begin position="16"/>
        <end position="62"/>
    </location>
</feature>
<evidence type="ECO:0000256" key="6">
    <source>
        <dbReference type="SAM" id="MobiDB-lite"/>
    </source>
</evidence>
<evidence type="ECO:0000256" key="5">
    <source>
        <dbReference type="PROSITE-ProRule" id="PRU01371"/>
    </source>
</evidence>
<proteinExistence type="predicted"/>
<evidence type="ECO:0000256" key="3">
    <source>
        <dbReference type="ARBA" id="ARBA00022771"/>
    </source>
</evidence>
<gene>
    <name evidence="8" type="ORF">ECRASSUSDP1_LOCUS14721</name>
</gene>
<protein>
    <recommendedName>
        <fullName evidence="7">C2HC/C3H-type domain-containing protein</fullName>
    </recommendedName>
</protein>
<dbReference type="GO" id="GO:0008270">
    <property type="term" value="F:zinc ion binding"/>
    <property type="evidence" value="ECO:0007669"/>
    <property type="project" value="UniProtKB-KW"/>
</dbReference>
<dbReference type="Pfam" id="PF13913">
    <property type="entry name" value="zf-C2HC_2"/>
    <property type="match status" value="1"/>
</dbReference>
<evidence type="ECO:0000256" key="1">
    <source>
        <dbReference type="ARBA" id="ARBA00022723"/>
    </source>
</evidence>
<comment type="caution">
    <text evidence="8">The sequence shown here is derived from an EMBL/GenBank/DDBJ whole genome shotgun (WGS) entry which is preliminary data.</text>
</comment>
<feature type="region of interest" description="Disordered" evidence="6">
    <location>
        <begin position="110"/>
        <end position="143"/>
    </location>
</feature>
<dbReference type="AlphaFoldDB" id="A0AAD1XIJ3"/>
<dbReference type="InterPro" id="IPR049899">
    <property type="entry name" value="Znf_C2HC_C3H"/>
</dbReference>
<keyword evidence="1" id="KW-0479">Metal-binding</keyword>
<organism evidence="8 9">
    <name type="scientific">Euplotes crassus</name>
    <dbReference type="NCBI Taxonomy" id="5936"/>
    <lineage>
        <taxon>Eukaryota</taxon>
        <taxon>Sar</taxon>
        <taxon>Alveolata</taxon>
        <taxon>Ciliophora</taxon>
        <taxon>Intramacronucleata</taxon>
        <taxon>Spirotrichea</taxon>
        <taxon>Hypotrichia</taxon>
        <taxon>Euplotida</taxon>
        <taxon>Euplotidae</taxon>
        <taxon>Moneuplotes</taxon>
    </lineage>
</organism>
<dbReference type="PROSITE" id="PS52027">
    <property type="entry name" value="ZF_C2HC_C3H"/>
    <property type="match status" value="1"/>
</dbReference>
<evidence type="ECO:0000256" key="4">
    <source>
        <dbReference type="ARBA" id="ARBA00022833"/>
    </source>
</evidence>
<keyword evidence="2" id="KW-0677">Repeat</keyword>
<keyword evidence="4" id="KW-0862">Zinc</keyword>
<dbReference type="PANTHER" id="PTHR13555">
    <property type="entry name" value="C2H2 ZINC FINGER CGI-62-RELATED"/>
    <property type="match status" value="1"/>
</dbReference>
<sequence>MGAGESNLVDENGETLSKEQLKEHQKQQKEAKKAEKLAKKEAKKAEKQAKKEQKKDLRKSESTTKVFVGGNNHLKPENSSKTHRVMGHLGLLKRKINDDSTFGAKLHDRSSRFDRDAMSSRISGRNRSTSGSPGQYNPKAVGINSPNYIEEKRKIYGQYHASPGSISIKDSPHYHKTPRQLAVYHTEPLTEAPPSNFKLVPCPNCGRNFNKNNLARHEAHCQKNAQKKTKVFNSKKQRAVTEDEEEAVTWQEKQKKKKMNNAMGIAQDYSTADEPTAVVRYKMCPICKTKQNTGGFELHFEECNQRKMRMEQRKLQRQLGPRQLLRSKKEVLF</sequence>
<dbReference type="EMBL" id="CAMPGE010014721">
    <property type="protein sequence ID" value="CAI2373377.1"/>
    <property type="molecule type" value="Genomic_DNA"/>
</dbReference>
<feature type="region of interest" description="Disordered" evidence="6">
    <location>
        <begin position="1"/>
        <end position="83"/>
    </location>
</feature>
<keyword evidence="3 5" id="KW-0863">Zinc-finger</keyword>
<reference evidence="8" key="1">
    <citation type="submission" date="2023-07" db="EMBL/GenBank/DDBJ databases">
        <authorList>
            <consortium name="AG Swart"/>
            <person name="Singh M."/>
            <person name="Singh A."/>
            <person name="Seah K."/>
            <person name="Emmerich C."/>
        </authorList>
    </citation>
    <scope>NUCLEOTIDE SEQUENCE</scope>
    <source>
        <strain evidence="8">DP1</strain>
    </source>
</reference>
<feature type="domain" description="C2HC/C3H-type" evidence="7">
    <location>
        <begin position="198"/>
        <end position="227"/>
    </location>
</feature>
<evidence type="ECO:0000313" key="9">
    <source>
        <dbReference type="Proteomes" id="UP001295684"/>
    </source>
</evidence>
<evidence type="ECO:0000259" key="7">
    <source>
        <dbReference type="PROSITE" id="PS52027"/>
    </source>
</evidence>
<evidence type="ECO:0000256" key="2">
    <source>
        <dbReference type="ARBA" id="ARBA00022737"/>
    </source>
</evidence>
<dbReference type="Proteomes" id="UP001295684">
    <property type="component" value="Unassembled WGS sequence"/>
</dbReference>